<comment type="caution">
    <text evidence="2">The sequence shown here is derived from an EMBL/GenBank/DDBJ whole genome shotgun (WGS) entry which is preliminary data.</text>
</comment>
<evidence type="ECO:0000259" key="1">
    <source>
        <dbReference type="Pfam" id="PF07522"/>
    </source>
</evidence>
<feature type="domain" description="DNA repair metallo-beta-lactamase" evidence="1">
    <location>
        <begin position="6"/>
        <end position="39"/>
    </location>
</feature>
<evidence type="ECO:0000313" key="3">
    <source>
        <dbReference type="Proteomes" id="UP000574390"/>
    </source>
</evidence>
<sequence>KEHPGCVLYSIPYSEHSSYTELVDFLKYVRPQRVVGTVGKTLAERDAQVTAVAGSIILPDHRGRLESYFRCKPSKAAKYARCGSPRVSLARMHTVEGTSHPLPSGAQEHPVGPTLELVLVRLASALSYPDTTVGSQVEHVYVAEDHVTLSQDWRANVLEAF</sequence>
<accession>A0A7J6QG39</accession>
<dbReference type="EMBL" id="JABANM010029903">
    <property type="protein sequence ID" value="KAF4707187.1"/>
    <property type="molecule type" value="Genomic_DNA"/>
</dbReference>
<dbReference type="AlphaFoldDB" id="A0A7J6QG39"/>
<gene>
    <name evidence="2" type="primary">DCLRE1A_1</name>
    <name evidence="2" type="ORF">FOZ62_006679</name>
</gene>
<evidence type="ECO:0000313" key="2">
    <source>
        <dbReference type="EMBL" id="KAF4707187.1"/>
    </source>
</evidence>
<feature type="non-terminal residue" evidence="2">
    <location>
        <position position="1"/>
    </location>
</feature>
<dbReference type="Pfam" id="PF07522">
    <property type="entry name" value="DRMBL"/>
    <property type="match status" value="1"/>
</dbReference>
<protein>
    <submittedName>
        <fullName evidence="2">DNA cross-link repair 1A protein</fullName>
    </submittedName>
</protein>
<dbReference type="InterPro" id="IPR011084">
    <property type="entry name" value="DRMBL"/>
</dbReference>
<reference evidence="2 3" key="1">
    <citation type="submission" date="2020-04" db="EMBL/GenBank/DDBJ databases">
        <title>Perkinsus olseni comparative genomics.</title>
        <authorList>
            <person name="Bogema D.R."/>
        </authorList>
    </citation>
    <scope>NUCLEOTIDE SEQUENCE [LARGE SCALE GENOMIC DNA]</scope>
    <source>
        <strain evidence="2">ATCC PRA-205</strain>
    </source>
</reference>
<proteinExistence type="predicted"/>
<dbReference type="Proteomes" id="UP000574390">
    <property type="component" value="Unassembled WGS sequence"/>
</dbReference>
<organism evidence="2 3">
    <name type="scientific">Perkinsus olseni</name>
    <name type="common">Perkinsus atlanticus</name>
    <dbReference type="NCBI Taxonomy" id="32597"/>
    <lineage>
        <taxon>Eukaryota</taxon>
        <taxon>Sar</taxon>
        <taxon>Alveolata</taxon>
        <taxon>Perkinsozoa</taxon>
        <taxon>Perkinsea</taxon>
        <taxon>Perkinsida</taxon>
        <taxon>Perkinsidae</taxon>
        <taxon>Perkinsus</taxon>
    </lineage>
</organism>
<name>A0A7J6QG39_PEROL</name>